<dbReference type="GO" id="GO:0050545">
    <property type="term" value="F:sulfopyruvate decarboxylase activity"/>
    <property type="evidence" value="ECO:0007669"/>
    <property type="project" value="TreeGrafter"/>
</dbReference>
<comment type="cofactor">
    <cofactor evidence="1">
        <name>Mg(2+)</name>
        <dbReference type="ChEBI" id="CHEBI:18420"/>
    </cofactor>
</comment>
<reference evidence="8" key="1">
    <citation type="submission" date="2020-02" db="EMBL/GenBank/DDBJ databases">
        <authorList>
            <person name="Meier V. D."/>
        </authorList>
    </citation>
    <scope>NUCLEOTIDE SEQUENCE</scope>
    <source>
        <strain evidence="8">AVDCRST_MAG77</strain>
    </source>
</reference>
<sequence length="260" mass="26893">MFRRVSVALTKPLVHAQPNDVCIAIDVLRATPILAVLFDRGCSAVWLAADADAARGAGRASGRLICGEQGGLPPPGFDHGNSPVEFSRLDLAGREVVFATSNGTGTLRPCAPGQHEYAGAFVNLSAVVQTALRALDTLSAPGEEGRLLIACAGTHDQFSIEEAACAGLMVREVLRTDPDAALDDAAEAAHRLYESFGSPEAALQAAGNASRLSDPGLAEDVLFCAQLDITEIVPELSVAAPGSIGSQEPRWPLSLAGATA</sequence>
<evidence type="ECO:0000256" key="4">
    <source>
        <dbReference type="ARBA" id="ARBA00021948"/>
    </source>
</evidence>
<protein>
    <recommendedName>
        <fullName evidence="4">Probable 2-phosphosulfolactate phosphatase</fullName>
        <ecNumber evidence="3">3.1.3.71</ecNumber>
    </recommendedName>
</protein>
<evidence type="ECO:0000256" key="5">
    <source>
        <dbReference type="ARBA" id="ARBA00022801"/>
    </source>
</evidence>
<dbReference type="Gene3D" id="3.90.1560.10">
    <property type="entry name" value="ComB-like"/>
    <property type="match status" value="1"/>
</dbReference>
<dbReference type="EMBL" id="CADCTC010000269">
    <property type="protein sequence ID" value="CAA9295787.1"/>
    <property type="molecule type" value="Genomic_DNA"/>
</dbReference>
<evidence type="ECO:0000256" key="2">
    <source>
        <dbReference type="ARBA" id="ARBA00009997"/>
    </source>
</evidence>
<accession>A0A6J4K523</accession>
<evidence type="ECO:0000256" key="6">
    <source>
        <dbReference type="ARBA" id="ARBA00022842"/>
    </source>
</evidence>
<dbReference type="EC" id="3.1.3.71" evidence="3"/>
<comment type="catalytic activity">
    <reaction evidence="7">
        <text>(2R)-O-phospho-3-sulfolactate + H2O = (2R)-3-sulfolactate + phosphate</text>
        <dbReference type="Rhea" id="RHEA:23416"/>
        <dbReference type="ChEBI" id="CHEBI:15377"/>
        <dbReference type="ChEBI" id="CHEBI:15597"/>
        <dbReference type="ChEBI" id="CHEBI:43474"/>
        <dbReference type="ChEBI" id="CHEBI:58738"/>
        <dbReference type="EC" id="3.1.3.71"/>
    </reaction>
</comment>
<name>A0A6J4K523_9CHLR</name>
<comment type="similarity">
    <text evidence="2">Belongs to the ComB family.</text>
</comment>
<keyword evidence="6" id="KW-0460">Magnesium</keyword>
<evidence type="ECO:0000256" key="7">
    <source>
        <dbReference type="ARBA" id="ARBA00033711"/>
    </source>
</evidence>
<evidence type="ECO:0000256" key="3">
    <source>
        <dbReference type="ARBA" id="ARBA00012953"/>
    </source>
</evidence>
<evidence type="ECO:0000256" key="1">
    <source>
        <dbReference type="ARBA" id="ARBA00001946"/>
    </source>
</evidence>
<dbReference type="InterPro" id="IPR036702">
    <property type="entry name" value="ComB-like_sf"/>
</dbReference>
<dbReference type="PANTHER" id="PTHR37311:SF1">
    <property type="entry name" value="2-PHOSPHOSULFOLACTATE PHOSPHATASE-RELATED"/>
    <property type="match status" value="1"/>
</dbReference>
<keyword evidence="5" id="KW-0378">Hydrolase</keyword>
<gene>
    <name evidence="8" type="ORF">AVDCRST_MAG77-5127</name>
</gene>
<dbReference type="Pfam" id="PF04029">
    <property type="entry name" value="2-ph_phosp"/>
    <property type="match status" value="1"/>
</dbReference>
<evidence type="ECO:0000313" key="8">
    <source>
        <dbReference type="EMBL" id="CAA9295787.1"/>
    </source>
</evidence>
<dbReference type="GO" id="GO:0050532">
    <property type="term" value="F:2-phosphosulfolactate phosphatase activity"/>
    <property type="evidence" value="ECO:0007669"/>
    <property type="project" value="UniProtKB-EC"/>
</dbReference>
<dbReference type="AlphaFoldDB" id="A0A6J4K523"/>
<dbReference type="InterPro" id="IPR005238">
    <property type="entry name" value="ComB-like"/>
</dbReference>
<dbReference type="SUPFAM" id="SSF142823">
    <property type="entry name" value="ComB-like"/>
    <property type="match status" value="1"/>
</dbReference>
<dbReference type="PANTHER" id="PTHR37311">
    <property type="entry name" value="2-PHOSPHOSULFOLACTATE PHOSPHATASE-RELATED"/>
    <property type="match status" value="1"/>
</dbReference>
<organism evidence="8">
    <name type="scientific">uncultured Chloroflexota bacterium</name>
    <dbReference type="NCBI Taxonomy" id="166587"/>
    <lineage>
        <taxon>Bacteria</taxon>
        <taxon>Bacillati</taxon>
        <taxon>Chloroflexota</taxon>
        <taxon>environmental samples</taxon>
    </lineage>
</organism>
<proteinExistence type="inferred from homology"/>
<dbReference type="GO" id="GO:0000287">
    <property type="term" value="F:magnesium ion binding"/>
    <property type="evidence" value="ECO:0007669"/>
    <property type="project" value="InterPro"/>
</dbReference>